<dbReference type="EMBL" id="CAJVQC010074505">
    <property type="protein sequence ID" value="CAG8813093.1"/>
    <property type="molecule type" value="Genomic_DNA"/>
</dbReference>
<evidence type="ECO:0000313" key="1">
    <source>
        <dbReference type="EMBL" id="CAG8813093.1"/>
    </source>
</evidence>
<keyword evidence="2" id="KW-1185">Reference proteome</keyword>
<gene>
    <name evidence="1" type="ORF">RPERSI_LOCUS23683</name>
</gene>
<accession>A0ACA9RXA3</accession>
<organism evidence="1 2">
    <name type="scientific">Racocetra persica</name>
    <dbReference type="NCBI Taxonomy" id="160502"/>
    <lineage>
        <taxon>Eukaryota</taxon>
        <taxon>Fungi</taxon>
        <taxon>Fungi incertae sedis</taxon>
        <taxon>Mucoromycota</taxon>
        <taxon>Glomeromycotina</taxon>
        <taxon>Glomeromycetes</taxon>
        <taxon>Diversisporales</taxon>
        <taxon>Gigasporaceae</taxon>
        <taxon>Racocetra</taxon>
    </lineage>
</organism>
<evidence type="ECO:0000313" key="2">
    <source>
        <dbReference type="Proteomes" id="UP000789920"/>
    </source>
</evidence>
<name>A0ACA9RXA3_9GLOM</name>
<proteinExistence type="predicted"/>
<feature type="non-terminal residue" evidence="1">
    <location>
        <position position="343"/>
    </location>
</feature>
<reference evidence="1" key="1">
    <citation type="submission" date="2021-06" db="EMBL/GenBank/DDBJ databases">
        <authorList>
            <person name="Kallberg Y."/>
            <person name="Tangrot J."/>
            <person name="Rosling A."/>
        </authorList>
    </citation>
    <scope>NUCLEOTIDE SEQUENCE</scope>
    <source>
        <strain evidence="1">MA461A</strain>
    </source>
</reference>
<protein>
    <submittedName>
        <fullName evidence="1">19072_t:CDS:1</fullName>
    </submittedName>
</protein>
<comment type="caution">
    <text evidence="1">The sequence shown here is derived from an EMBL/GenBank/DDBJ whole genome shotgun (WGS) entry which is preliminary data.</text>
</comment>
<dbReference type="Proteomes" id="UP000789920">
    <property type="component" value="Unassembled WGS sequence"/>
</dbReference>
<sequence>MTCHNCHGCCDHGTAEALRRAEDRNSSLSSQNSSLQGQLSSKTTEVAEKNNQIAILNTDLTNTRGQLTETKGELTTTRKELKDLGELFNDLRIEDSKKGKELEIKGKDIRSLKEELGKSQIEIFNHKLEKKEKRLDEFTQTLGVSRRIPRELRKAYRRLIEAREDYNRNNVATAEDDIEVIKDELLEGERRLRMEDVQKLCSTARRVSPGATQDEIAKAYKKMALKYHPDRNHVGEAFQSLSSSSAKSGRPKREFKFSNKPGSDKFKEFEEMLREVERDLDNIEKDLNEHEESLNREQERIQNEAIRNMEENLNLAGVSASDLDSSLWSPYGDWREKVRNSID</sequence>